<evidence type="ECO:0000256" key="1">
    <source>
        <dbReference type="SAM" id="Phobius"/>
    </source>
</evidence>
<organism evidence="2 3">
    <name type="scientific">Arthrobacter echini</name>
    <dbReference type="NCBI Taxonomy" id="1529066"/>
    <lineage>
        <taxon>Bacteria</taxon>
        <taxon>Bacillati</taxon>
        <taxon>Actinomycetota</taxon>
        <taxon>Actinomycetes</taxon>
        <taxon>Micrococcales</taxon>
        <taxon>Micrococcaceae</taxon>
        <taxon>Arthrobacter</taxon>
    </lineage>
</organism>
<feature type="transmembrane region" description="Helical" evidence="1">
    <location>
        <begin position="104"/>
        <end position="122"/>
    </location>
</feature>
<proteinExistence type="predicted"/>
<name>A0A4S5E1C6_9MICC</name>
<dbReference type="EMBL" id="SSWH01000012">
    <property type="protein sequence ID" value="THJ65110.1"/>
    <property type="molecule type" value="Genomic_DNA"/>
</dbReference>
<keyword evidence="1" id="KW-0472">Membrane</keyword>
<comment type="caution">
    <text evidence="2">The sequence shown here is derived from an EMBL/GenBank/DDBJ whole genome shotgun (WGS) entry which is preliminary data.</text>
</comment>
<feature type="transmembrane region" description="Helical" evidence="1">
    <location>
        <begin position="128"/>
        <end position="147"/>
    </location>
</feature>
<evidence type="ECO:0000313" key="2">
    <source>
        <dbReference type="EMBL" id="THJ65110.1"/>
    </source>
</evidence>
<sequence>MTADRDETNDPASGDSSGTAARFAGAVAPAAAWAFVFLLLRILAVSGYDWNTAFAVSTTISFSDGLALLVGTLMAGYLLVAILLIGVLPLLVATFVWSSRGRQAVVVLSTVLAAVTMIALTVSFQLVWLPVAAAAVFGMFALIRILPERSSVRRVFSKAMTSVGWVTGVSVLFVAALVQTPWVPEEQIGTTDGTITGYVLSVDSGFVNVLTEDHTFRILLSSDITSRE</sequence>
<dbReference type="OrthoDB" id="4229874at2"/>
<dbReference type="RefSeq" id="WP_136455302.1">
    <property type="nucleotide sequence ID" value="NZ_SSWH01000012.1"/>
</dbReference>
<accession>A0A4S5E1C6</accession>
<protein>
    <submittedName>
        <fullName evidence="2">Uncharacterized protein</fullName>
    </submittedName>
</protein>
<dbReference type="AlphaFoldDB" id="A0A4S5E1C6"/>
<keyword evidence="3" id="KW-1185">Reference proteome</keyword>
<keyword evidence="1" id="KW-0812">Transmembrane</keyword>
<evidence type="ECO:0000313" key="3">
    <source>
        <dbReference type="Proteomes" id="UP000305233"/>
    </source>
</evidence>
<feature type="transmembrane region" description="Helical" evidence="1">
    <location>
        <begin position="77"/>
        <end position="97"/>
    </location>
</feature>
<feature type="transmembrane region" description="Helical" evidence="1">
    <location>
        <begin position="159"/>
        <end position="178"/>
    </location>
</feature>
<reference evidence="2 3" key="1">
    <citation type="submission" date="2019-04" db="EMBL/GenBank/DDBJ databases">
        <authorList>
            <person name="Liu Q."/>
            <person name="Xin Y.-H."/>
        </authorList>
    </citation>
    <scope>NUCLEOTIDE SEQUENCE [LARGE SCALE GENOMIC DNA]</scope>
    <source>
        <strain evidence="2 3">AM23</strain>
    </source>
</reference>
<dbReference type="Proteomes" id="UP000305233">
    <property type="component" value="Unassembled WGS sequence"/>
</dbReference>
<keyword evidence="1" id="KW-1133">Transmembrane helix</keyword>
<gene>
    <name evidence="2" type="ORF">E8P82_12395</name>
</gene>
<feature type="transmembrane region" description="Helical" evidence="1">
    <location>
        <begin position="20"/>
        <end position="40"/>
    </location>
</feature>